<keyword evidence="3" id="KW-1185">Reference proteome</keyword>
<comment type="caution">
    <text evidence="2">The sequence shown here is derived from an EMBL/GenBank/DDBJ whole genome shotgun (WGS) entry which is preliminary data.</text>
</comment>
<feature type="region of interest" description="Disordered" evidence="1">
    <location>
        <begin position="90"/>
        <end position="164"/>
    </location>
</feature>
<name>A0A8H7GUY2_9ASCO</name>
<feature type="compositionally biased region" description="Polar residues" evidence="1">
    <location>
        <begin position="134"/>
        <end position="155"/>
    </location>
</feature>
<sequence>MGHRVVSFDPPLVFDSAQVTFCEGRFYFKEYDWDALQLKYHNRVPLSILPGIKRPSSAKKKSDETSNQELEFARDFFNLPREIDVSDKLKKRLSSTREEVSSQLKKRTKTKSGSRGSKEVHSLDAGRKVKKSKISATSKEITQSDSPSETGNANPTPDGLGESATSLKVSNVIDGVTTTEAETSIVDDPIVLESLNRQYPDKRITRAERVAKRKLLRLMSKRSAFTSRGRNHIGIHKLLPTSCVRHVNVTGAVMYTMRVIENPDTYENEVRERFNSELIDNNTDEEEDLDSFRNDITRSVYHATEQYVMQSTKWLTWMSFKKAKRTFVMKQSTDQLLENYCMRPIQ</sequence>
<gene>
    <name evidence="2" type="ORF">HF325_002071</name>
</gene>
<evidence type="ECO:0000256" key="1">
    <source>
        <dbReference type="SAM" id="MobiDB-lite"/>
    </source>
</evidence>
<dbReference type="Proteomes" id="UP000649328">
    <property type="component" value="Unassembled WGS sequence"/>
</dbReference>
<accession>A0A8H7GUY2</accession>
<dbReference type="EMBL" id="JACBPP010000003">
    <property type="protein sequence ID" value="KAF8002826.1"/>
    <property type="molecule type" value="Genomic_DNA"/>
</dbReference>
<reference evidence="2" key="1">
    <citation type="submission" date="2020-10" db="EMBL/GenBank/DDBJ databases">
        <title>The Whole-Genome Sequence of Metschnikowia persimmonesis, a Novel Endophytic Yeast Species Isolated from Medicinal Plant Diospyros kaki Thumb.</title>
        <authorList>
            <person name="Rahmat E."/>
            <person name="Kang Y."/>
        </authorList>
    </citation>
    <scope>NUCLEOTIDE SEQUENCE</scope>
    <source>
        <strain evidence="2">KIOM G15050</strain>
    </source>
</reference>
<evidence type="ECO:0000313" key="3">
    <source>
        <dbReference type="Proteomes" id="UP000649328"/>
    </source>
</evidence>
<protein>
    <submittedName>
        <fullName evidence="2">Uncharacterized protein</fullName>
    </submittedName>
</protein>
<feature type="compositionally biased region" description="Basic and acidic residues" evidence="1">
    <location>
        <begin position="116"/>
        <end position="127"/>
    </location>
</feature>
<proteinExistence type="predicted"/>
<organism evidence="2 3">
    <name type="scientific">Metschnikowia pulcherrima</name>
    <dbReference type="NCBI Taxonomy" id="27326"/>
    <lineage>
        <taxon>Eukaryota</taxon>
        <taxon>Fungi</taxon>
        <taxon>Dikarya</taxon>
        <taxon>Ascomycota</taxon>
        <taxon>Saccharomycotina</taxon>
        <taxon>Pichiomycetes</taxon>
        <taxon>Metschnikowiaceae</taxon>
        <taxon>Metschnikowia</taxon>
    </lineage>
</organism>
<evidence type="ECO:0000313" key="2">
    <source>
        <dbReference type="EMBL" id="KAF8002826.1"/>
    </source>
</evidence>
<dbReference type="AlphaFoldDB" id="A0A8H7GUY2"/>